<dbReference type="InterPro" id="IPR016185">
    <property type="entry name" value="PreATP-grasp_dom_sf"/>
</dbReference>
<evidence type="ECO:0000256" key="3">
    <source>
        <dbReference type="ARBA" id="ARBA00023274"/>
    </source>
</evidence>
<dbReference type="KEGG" id="shx:MS3_00010602"/>
<dbReference type="InterPro" id="IPR001971">
    <property type="entry name" value="Ribosomal_uS11"/>
</dbReference>
<dbReference type="InterPro" id="IPR058047">
    <property type="entry name" value="CPSase_preATP-grasp"/>
</dbReference>
<reference evidence="5" key="2">
    <citation type="journal article" date="2019" name="Gigascience">
        <title>High-quality Schistosoma haematobium genome achieved by single-molecule and long-range sequencing.</title>
        <authorList>
            <person name="Stroehlein A.J."/>
            <person name="Korhonen P.K."/>
            <person name="Chong T.M."/>
            <person name="Lim Y.L."/>
            <person name="Chan K.G."/>
            <person name="Webster B."/>
            <person name="Rollinson D."/>
            <person name="Brindley P.J."/>
            <person name="Gasser R.B."/>
            <person name="Young N.D."/>
        </authorList>
    </citation>
    <scope>NUCLEOTIDE SEQUENCE</scope>
</reference>
<accession>A0A922LJQ0</accession>
<comment type="similarity">
    <text evidence="1">Belongs to the universal ribosomal protein uS11 family.</text>
</comment>
<evidence type="ECO:0000256" key="2">
    <source>
        <dbReference type="ARBA" id="ARBA00022980"/>
    </source>
</evidence>
<dbReference type="AlphaFoldDB" id="A0A922LJQ0"/>
<sequence length="273" mass="30234">MVLGSGVYRIGSSVEFDWCAVGCVKGLRRLGWKTVIINCDLQIVSADFDILFARDINVLLKETCLSLTQLYSLKFLEIGMICSKHTSSKSRLLLFADLFHNVFRWASSQVVFNSTNIPDIKVPRSLNAVAEKNPQPNILGHHVITEECLTSLVEDKQYYETPILHLLSRRNNVIATLTDCNGRVLNGTSCGAEGFRNARKMSTVAFQTVGISIGLKAKKLGIGAVRVVFNGLGSCRLPVLSGLNISGLKMISLTDDTKVHYGHGRRPRKQRRI</sequence>
<dbReference type="GO" id="GO:0006412">
    <property type="term" value="P:translation"/>
    <property type="evidence" value="ECO:0007669"/>
    <property type="project" value="InterPro"/>
</dbReference>
<reference evidence="5" key="1">
    <citation type="journal article" date="2012" name="Nat. Genet.">
        <title>Whole-genome sequence of Schistosoma haematobium.</title>
        <authorList>
            <person name="Young N.D."/>
            <person name="Jex A.R."/>
            <person name="Li B."/>
            <person name="Liu S."/>
            <person name="Yang L."/>
            <person name="Xiong Z."/>
            <person name="Li Y."/>
            <person name="Cantacessi C."/>
            <person name="Hall R.S."/>
            <person name="Xu X."/>
            <person name="Chen F."/>
            <person name="Wu X."/>
            <person name="Zerlotini A."/>
            <person name="Oliveira G."/>
            <person name="Hofmann A."/>
            <person name="Zhang G."/>
            <person name="Fang X."/>
            <person name="Kang Y."/>
            <person name="Campbell B.E."/>
            <person name="Loukas A."/>
            <person name="Ranganathan S."/>
            <person name="Rollinson D."/>
            <person name="Rinaldi G."/>
            <person name="Brindley P.J."/>
            <person name="Yang H."/>
            <person name="Wang J."/>
            <person name="Wang J."/>
            <person name="Gasser R.B."/>
        </authorList>
    </citation>
    <scope>NUCLEOTIDE SEQUENCE</scope>
</reference>
<gene>
    <name evidence="5" type="primary">MRPS11</name>
    <name evidence="5" type="ORF">MS3_00010602</name>
</gene>
<feature type="domain" description="Carbamoyl phosphate synthase preATP-grasp" evidence="4">
    <location>
        <begin position="1"/>
        <end position="50"/>
    </location>
</feature>
<dbReference type="EMBL" id="AMPZ03000003">
    <property type="protein sequence ID" value="KAH9587509.1"/>
    <property type="molecule type" value="Genomic_DNA"/>
</dbReference>
<dbReference type="Pfam" id="PF00411">
    <property type="entry name" value="Ribosomal_S11"/>
    <property type="match status" value="1"/>
</dbReference>
<dbReference type="SUPFAM" id="SSF53137">
    <property type="entry name" value="Translational machinery components"/>
    <property type="match status" value="1"/>
</dbReference>
<organism evidence="5 6">
    <name type="scientific">Schistosoma haematobium</name>
    <name type="common">Blood fluke</name>
    <dbReference type="NCBI Taxonomy" id="6185"/>
    <lineage>
        <taxon>Eukaryota</taxon>
        <taxon>Metazoa</taxon>
        <taxon>Spiralia</taxon>
        <taxon>Lophotrochozoa</taxon>
        <taxon>Platyhelminthes</taxon>
        <taxon>Trematoda</taxon>
        <taxon>Digenea</taxon>
        <taxon>Strigeidida</taxon>
        <taxon>Schistosomatoidea</taxon>
        <taxon>Schistosomatidae</taxon>
        <taxon>Schistosoma</taxon>
    </lineage>
</organism>
<dbReference type="GO" id="GO:0005840">
    <property type="term" value="C:ribosome"/>
    <property type="evidence" value="ECO:0007669"/>
    <property type="project" value="UniProtKB-KW"/>
</dbReference>
<dbReference type="Proteomes" id="UP000471633">
    <property type="component" value="Unassembled WGS sequence"/>
</dbReference>
<dbReference type="RefSeq" id="XP_051069213.1">
    <property type="nucleotide sequence ID" value="XM_051218989.1"/>
</dbReference>
<dbReference type="Gene3D" id="3.40.50.20">
    <property type="match status" value="1"/>
</dbReference>
<keyword evidence="6" id="KW-1185">Reference proteome</keyword>
<evidence type="ECO:0000259" key="4">
    <source>
        <dbReference type="Pfam" id="PF25596"/>
    </source>
</evidence>
<keyword evidence="3" id="KW-0687">Ribonucleoprotein</keyword>
<dbReference type="GO" id="GO:0003735">
    <property type="term" value="F:structural constituent of ribosome"/>
    <property type="evidence" value="ECO:0007669"/>
    <property type="project" value="InterPro"/>
</dbReference>
<evidence type="ECO:0000256" key="1">
    <source>
        <dbReference type="ARBA" id="ARBA00006194"/>
    </source>
</evidence>
<name>A0A922LJQ0_SCHHA</name>
<protein>
    <submittedName>
        <fullName evidence="5">28S ribosomal protein S11, mitochondrial</fullName>
    </submittedName>
</protein>
<reference evidence="5" key="3">
    <citation type="submission" date="2021-06" db="EMBL/GenBank/DDBJ databases">
        <title>Chromosome-level genome assembly for S. haematobium.</title>
        <authorList>
            <person name="Stroehlein A.J."/>
        </authorList>
    </citation>
    <scope>NUCLEOTIDE SEQUENCE</scope>
</reference>
<comment type="caution">
    <text evidence="5">The sequence shown here is derived from an EMBL/GenBank/DDBJ whole genome shotgun (WGS) entry which is preliminary data.</text>
</comment>
<proteinExistence type="inferred from homology"/>
<dbReference type="CTD" id="64963"/>
<dbReference type="SUPFAM" id="SSF52440">
    <property type="entry name" value="PreATP-grasp domain"/>
    <property type="match status" value="1"/>
</dbReference>
<dbReference type="HAMAP" id="MF_01310">
    <property type="entry name" value="Ribosomal_uS11"/>
    <property type="match status" value="1"/>
</dbReference>
<dbReference type="PANTHER" id="PTHR11759">
    <property type="entry name" value="40S RIBOSOMAL PROTEIN S14/30S RIBOSOMAL PROTEIN S11"/>
    <property type="match status" value="1"/>
</dbReference>
<dbReference type="InterPro" id="IPR036967">
    <property type="entry name" value="Ribosomal_uS11_sf"/>
</dbReference>
<dbReference type="Gene3D" id="3.30.420.80">
    <property type="entry name" value="Ribosomal protein S11"/>
    <property type="match status" value="1"/>
</dbReference>
<reference evidence="5" key="4">
    <citation type="journal article" date="2022" name="PLoS Pathog.">
        <title>Chromosome-level genome of Schistosoma haematobium underpins genome-wide explorations of molecular variation.</title>
        <authorList>
            <person name="Stroehlein A.J."/>
            <person name="Korhonen P.K."/>
            <person name="Lee V.V."/>
            <person name="Ralph S.A."/>
            <person name="Mentink-Kane M."/>
            <person name="You H."/>
            <person name="McManus D.P."/>
            <person name="Tchuente L.T."/>
            <person name="Stothard J.R."/>
            <person name="Kaur P."/>
            <person name="Dudchenko O."/>
            <person name="Aiden E.L."/>
            <person name="Yang B."/>
            <person name="Yang H."/>
            <person name="Emery A.M."/>
            <person name="Webster B.L."/>
            <person name="Brindley P.J."/>
            <person name="Rollinson D."/>
            <person name="Chang B.C.H."/>
            <person name="Gasser R.B."/>
            <person name="Young N.D."/>
        </authorList>
    </citation>
    <scope>NUCLEOTIDE SEQUENCE</scope>
</reference>
<evidence type="ECO:0000313" key="6">
    <source>
        <dbReference type="Proteomes" id="UP000471633"/>
    </source>
</evidence>
<evidence type="ECO:0000313" key="5">
    <source>
        <dbReference type="EMBL" id="KAH9587509.1"/>
    </source>
</evidence>
<dbReference type="GO" id="GO:1990904">
    <property type="term" value="C:ribonucleoprotein complex"/>
    <property type="evidence" value="ECO:0007669"/>
    <property type="project" value="UniProtKB-KW"/>
</dbReference>
<dbReference type="GeneID" id="24589295"/>
<dbReference type="Pfam" id="PF25596">
    <property type="entry name" value="CPSase_L_D1"/>
    <property type="match status" value="1"/>
</dbReference>
<keyword evidence="2 5" id="KW-0689">Ribosomal protein</keyword>